<feature type="region of interest" description="Disordered" evidence="1">
    <location>
        <begin position="1"/>
        <end position="154"/>
    </location>
</feature>
<organism evidence="2">
    <name type="scientific">bioreactor metagenome</name>
    <dbReference type="NCBI Taxonomy" id="1076179"/>
    <lineage>
        <taxon>unclassified sequences</taxon>
        <taxon>metagenomes</taxon>
        <taxon>ecological metagenomes</taxon>
    </lineage>
</organism>
<proteinExistence type="predicted"/>
<reference evidence="2" key="1">
    <citation type="submission" date="2019-08" db="EMBL/GenBank/DDBJ databases">
        <authorList>
            <person name="Kucharzyk K."/>
            <person name="Murdoch R.W."/>
            <person name="Higgins S."/>
            <person name="Loffler F."/>
        </authorList>
    </citation>
    <scope>NUCLEOTIDE SEQUENCE</scope>
</reference>
<evidence type="ECO:0000256" key="1">
    <source>
        <dbReference type="SAM" id="MobiDB-lite"/>
    </source>
</evidence>
<evidence type="ECO:0000313" key="2">
    <source>
        <dbReference type="EMBL" id="MPN10159.1"/>
    </source>
</evidence>
<dbReference type="AlphaFoldDB" id="A0A645FA16"/>
<feature type="compositionally biased region" description="Basic and acidic residues" evidence="1">
    <location>
        <begin position="118"/>
        <end position="130"/>
    </location>
</feature>
<feature type="compositionally biased region" description="Basic and acidic residues" evidence="1">
    <location>
        <begin position="11"/>
        <end position="28"/>
    </location>
</feature>
<comment type="caution">
    <text evidence="2">The sequence shown here is derived from an EMBL/GenBank/DDBJ whole genome shotgun (WGS) entry which is preliminary data.</text>
</comment>
<accession>A0A645FA16</accession>
<feature type="compositionally biased region" description="Basic residues" evidence="1">
    <location>
        <begin position="76"/>
        <end position="86"/>
    </location>
</feature>
<name>A0A645FA16_9ZZZZ</name>
<feature type="compositionally biased region" description="Low complexity" evidence="1">
    <location>
        <begin position="1"/>
        <end position="10"/>
    </location>
</feature>
<sequence length="154" mass="16955">MARVGPALPREAARLRREGRHSGRDEAQAGRFALLDGRQPAAHLLRRPSPGRPGGGSRGKHVAVDGVAGSGARCGRIPRHRIREGRHRCAEWRTPEPGPGAGQAQPARRQARHRPSRPGREPLRRHEVARLLRNPGRHHPAACSPRHRIDYPGP</sequence>
<dbReference type="EMBL" id="VSSQ01056305">
    <property type="protein sequence ID" value="MPN10159.1"/>
    <property type="molecule type" value="Genomic_DNA"/>
</dbReference>
<gene>
    <name evidence="2" type="ORF">SDC9_157454</name>
</gene>
<protein>
    <submittedName>
        <fullName evidence="2">Uncharacterized protein</fullName>
    </submittedName>
</protein>